<evidence type="ECO:0000256" key="1">
    <source>
        <dbReference type="ARBA" id="ARBA00006336"/>
    </source>
</evidence>
<evidence type="ECO:0000256" key="7">
    <source>
        <dbReference type="ARBA" id="ARBA00043224"/>
    </source>
</evidence>
<evidence type="ECO:0000256" key="4">
    <source>
        <dbReference type="ARBA" id="ARBA00022801"/>
    </source>
</evidence>
<evidence type="ECO:0000256" key="5">
    <source>
        <dbReference type="ARBA" id="ARBA00037900"/>
    </source>
</evidence>
<feature type="signal peptide" evidence="8">
    <location>
        <begin position="1"/>
        <end position="22"/>
    </location>
</feature>
<reference evidence="10" key="1">
    <citation type="submission" date="2022-03" db="EMBL/GenBank/DDBJ databases">
        <authorList>
            <person name="Martin C."/>
        </authorList>
    </citation>
    <scope>NUCLEOTIDE SEQUENCE</scope>
</reference>
<keyword evidence="2" id="KW-0662">Pyridine nucleotide biosynthesis</keyword>
<keyword evidence="11" id="KW-1185">Reference proteome</keyword>
<feature type="chain" id="PRO_5035773418" description="nicotinamidase" evidence="8">
    <location>
        <begin position="23"/>
        <end position="294"/>
    </location>
</feature>
<comment type="pathway">
    <text evidence="5">Cofactor biosynthesis; nicotinate biosynthesis; nicotinate from nicotinamide: step 1/1.</text>
</comment>
<keyword evidence="4" id="KW-0378">Hydrolase</keyword>
<organism evidence="10 11">
    <name type="scientific">Owenia fusiformis</name>
    <name type="common">Polychaete worm</name>
    <dbReference type="NCBI Taxonomy" id="6347"/>
    <lineage>
        <taxon>Eukaryota</taxon>
        <taxon>Metazoa</taxon>
        <taxon>Spiralia</taxon>
        <taxon>Lophotrochozoa</taxon>
        <taxon>Annelida</taxon>
        <taxon>Polychaeta</taxon>
        <taxon>Sedentaria</taxon>
        <taxon>Canalipalpata</taxon>
        <taxon>Sabellida</taxon>
        <taxon>Oweniida</taxon>
        <taxon>Oweniidae</taxon>
        <taxon>Owenia</taxon>
    </lineage>
</organism>
<comment type="caution">
    <text evidence="10">The sequence shown here is derived from an EMBL/GenBank/DDBJ whole genome shotgun (WGS) entry which is preliminary data.</text>
</comment>
<dbReference type="GO" id="GO:0046872">
    <property type="term" value="F:metal ion binding"/>
    <property type="evidence" value="ECO:0007669"/>
    <property type="project" value="UniProtKB-KW"/>
</dbReference>
<evidence type="ECO:0000313" key="11">
    <source>
        <dbReference type="Proteomes" id="UP000749559"/>
    </source>
</evidence>
<keyword evidence="3" id="KW-0479">Metal-binding</keyword>
<dbReference type="Gene3D" id="3.40.50.850">
    <property type="entry name" value="Isochorismatase-like"/>
    <property type="match status" value="1"/>
</dbReference>
<evidence type="ECO:0000256" key="2">
    <source>
        <dbReference type="ARBA" id="ARBA00022642"/>
    </source>
</evidence>
<dbReference type="OrthoDB" id="167809at2759"/>
<dbReference type="PANTHER" id="PTHR11080">
    <property type="entry name" value="PYRAZINAMIDASE/NICOTINAMIDASE"/>
    <property type="match status" value="1"/>
</dbReference>
<dbReference type="InterPro" id="IPR000868">
    <property type="entry name" value="Isochorismatase-like_dom"/>
</dbReference>
<dbReference type="EC" id="3.5.1.19" evidence="6"/>
<dbReference type="AlphaFoldDB" id="A0A8S4PKY2"/>
<evidence type="ECO:0000256" key="6">
    <source>
        <dbReference type="ARBA" id="ARBA00039017"/>
    </source>
</evidence>
<name>A0A8S4PKY2_OWEFU</name>
<keyword evidence="8" id="KW-0732">Signal</keyword>
<evidence type="ECO:0000313" key="10">
    <source>
        <dbReference type="EMBL" id="CAH1793810.1"/>
    </source>
</evidence>
<dbReference type="GO" id="GO:0019363">
    <property type="term" value="P:pyridine nucleotide biosynthetic process"/>
    <property type="evidence" value="ECO:0007669"/>
    <property type="project" value="UniProtKB-KW"/>
</dbReference>
<dbReference type="InterPro" id="IPR036380">
    <property type="entry name" value="Isochorismatase-like_sf"/>
</dbReference>
<dbReference type="InterPro" id="IPR052347">
    <property type="entry name" value="Isochorismatase_Nicotinamidase"/>
</dbReference>
<dbReference type="SUPFAM" id="SSF52499">
    <property type="entry name" value="Isochorismatase-like hydrolases"/>
    <property type="match status" value="1"/>
</dbReference>
<gene>
    <name evidence="10" type="ORF">OFUS_LOCUS18613</name>
</gene>
<dbReference type="Proteomes" id="UP000749559">
    <property type="component" value="Unassembled WGS sequence"/>
</dbReference>
<evidence type="ECO:0000256" key="8">
    <source>
        <dbReference type="SAM" id="SignalP"/>
    </source>
</evidence>
<feature type="non-terminal residue" evidence="10">
    <location>
        <position position="1"/>
    </location>
</feature>
<comment type="similarity">
    <text evidence="1">Belongs to the isochorismatase family.</text>
</comment>
<dbReference type="Pfam" id="PF00857">
    <property type="entry name" value="Isochorismatase"/>
    <property type="match status" value="1"/>
</dbReference>
<evidence type="ECO:0000256" key="3">
    <source>
        <dbReference type="ARBA" id="ARBA00022723"/>
    </source>
</evidence>
<dbReference type="EMBL" id="CAIIXF020000009">
    <property type="protein sequence ID" value="CAH1793810.1"/>
    <property type="molecule type" value="Genomic_DNA"/>
</dbReference>
<accession>A0A8S4PKY2</accession>
<feature type="domain" description="Isochorismatase-like" evidence="9">
    <location>
        <begin position="25"/>
        <end position="252"/>
    </location>
</feature>
<dbReference type="GO" id="GO:0008936">
    <property type="term" value="F:nicotinamidase activity"/>
    <property type="evidence" value="ECO:0007669"/>
    <property type="project" value="UniProtKB-EC"/>
</dbReference>
<proteinExistence type="inferred from homology"/>
<evidence type="ECO:0000259" key="9">
    <source>
        <dbReference type="Pfam" id="PF00857"/>
    </source>
</evidence>
<dbReference type="PANTHER" id="PTHR11080:SF2">
    <property type="entry name" value="LD05707P"/>
    <property type="match status" value="1"/>
</dbReference>
<protein>
    <recommendedName>
        <fullName evidence="6">nicotinamidase</fullName>
        <ecNumber evidence="6">3.5.1.19</ecNumber>
    </recommendedName>
    <alternativeName>
        <fullName evidence="7">Nicotinamide deamidase</fullName>
    </alternativeName>
</protein>
<sequence length="294" mass="32819">KVHVKLLQVLFILSVSTFPSTATKTALLNVDIQNCFVTNGTLPVPDGETIVPIINIILQGQQDKFDVIFNTQDWHPYDHISFASQHLGHDVYDVIDLKYNPHGDLCSTSTVNTSYSTKCSVVAHNVSQTLWPDHCVINTTDADFVSTLLTTDKTFIIQKGYNRKIDSYSAFYDNGGFTQTELHNRLKSFDIDTLFITGLATDFCLYWTAKDAKRLGYNVYVVLDTSRGITFQGTIDAVADMRTKGIHIINSTDVASALEDLNQSSYATTLPSNHILVPMVLVAFWTMLDSIVFE</sequence>